<proteinExistence type="predicted"/>
<dbReference type="Proteomes" id="UP000838756">
    <property type="component" value="Unassembled WGS sequence"/>
</dbReference>
<dbReference type="EMBL" id="CAKXAJ010007719">
    <property type="protein sequence ID" value="CAH2210538.1"/>
    <property type="molecule type" value="Genomic_DNA"/>
</dbReference>
<dbReference type="AlphaFoldDB" id="A0A8S4QJ71"/>
<keyword evidence="2" id="KW-1185">Reference proteome</keyword>
<dbReference type="OrthoDB" id="75419at2759"/>
<feature type="non-terminal residue" evidence="1">
    <location>
        <position position="1"/>
    </location>
</feature>
<comment type="caution">
    <text evidence="1">The sequence shown here is derived from an EMBL/GenBank/DDBJ whole genome shotgun (WGS) entry which is preliminary data.</text>
</comment>
<accession>A0A8S4QJ71</accession>
<gene>
    <name evidence="1" type="primary">jg26272</name>
    <name evidence="1" type="ORF">PAEG_LOCUS2443</name>
</gene>
<protein>
    <submittedName>
        <fullName evidence="1">Jg26272 protein</fullName>
    </submittedName>
</protein>
<evidence type="ECO:0000313" key="1">
    <source>
        <dbReference type="EMBL" id="CAH2210538.1"/>
    </source>
</evidence>
<reference evidence="1" key="1">
    <citation type="submission" date="2022-03" db="EMBL/GenBank/DDBJ databases">
        <authorList>
            <person name="Lindestad O."/>
        </authorList>
    </citation>
    <scope>NUCLEOTIDE SEQUENCE</scope>
</reference>
<name>A0A8S4QJ71_9NEOP</name>
<sequence>YDYEQGLQKSITAELEACFAAGVSLLTDELHVVPATLLCDDVARDYCSTLITGLHG</sequence>
<organism evidence="1 2">
    <name type="scientific">Pararge aegeria aegeria</name>
    <dbReference type="NCBI Taxonomy" id="348720"/>
    <lineage>
        <taxon>Eukaryota</taxon>
        <taxon>Metazoa</taxon>
        <taxon>Ecdysozoa</taxon>
        <taxon>Arthropoda</taxon>
        <taxon>Hexapoda</taxon>
        <taxon>Insecta</taxon>
        <taxon>Pterygota</taxon>
        <taxon>Neoptera</taxon>
        <taxon>Endopterygota</taxon>
        <taxon>Lepidoptera</taxon>
        <taxon>Glossata</taxon>
        <taxon>Ditrysia</taxon>
        <taxon>Papilionoidea</taxon>
        <taxon>Nymphalidae</taxon>
        <taxon>Satyrinae</taxon>
        <taxon>Satyrini</taxon>
        <taxon>Parargina</taxon>
        <taxon>Pararge</taxon>
    </lineage>
</organism>
<evidence type="ECO:0000313" key="2">
    <source>
        <dbReference type="Proteomes" id="UP000838756"/>
    </source>
</evidence>